<dbReference type="InterPro" id="IPR000835">
    <property type="entry name" value="HTH_MarR-typ"/>
</dbReference>
<evidence type="ECO:0000313" key="7">
    <source>
        <dbReference type="EMBL" id="MEI9410939.1"/>
    </source>
</evidence>
<keyword evidence="4" id="KW-0238">DNA-binding</keyword>
<reference evidence="7 8" key="1">
    <citation type="submission" date="2022-12" db="EMBL/GenBank/DDBJ databases">
        <authorList>
            <person name="Muema E."/>
        </authorList>
    </citation>
    <scope>NUCLEOTIDE SEQUENCE [LARGE SCALE GENOMIC DNA]</scope>
    <source>
        <strain evidence="8">1326</strain>
    </source>
</reference>
<evidence type="ECO:0000256" key="2">
    <source>
        <dbReference type="ARBA" id="ARBA00022490"/>
    </source>
</evidence>
<accession>A0ABU8KYZ2</accession>
<dbReference type="SUPFAM" id="SSF46785">
    <property type="entry name" value="Winged helix' DNA-binding domain"/>
    <property type="match status" value="1"/>
</dbReference>
<evidence type="ECO:0000313" key="8">
    <source>
        <dbReference type="Proteomes" id="UP001387293"/>
    </source>
</evidence>
<evidence type="ECO:0000256" key="5">
    <source>
        <dbReference type="ARBA" id="ARBA00023163"/>
    </source>
</evidence>
<dbReference type="Gene3D" id="1.10.10.10">
    <property type="entry name" value="Winged helix-like DNA-binding domain superfamily/Winged helix DNA-binding domain"/>
    <property type="match status" value="1"/>
</dbReference>
<keyword evidence="8" id="KW-1185">Reference proteome</keyword>
<dbReference type="InterPro" id="IPR055166">
    <property type="entry name" value="Transc_reg_Sar_Rot_HTH"/>
</dbReference>
<dbReference type="InterPro" id="IPR036388">
    <property type="entry name" value="WH-like_DNA-bd_sf"/>
</dbReference>
<dbReference type="InterPro" id="IPR036390">
    <property type="entry name" value="WH_DNA-bd_sf"/>
</dbReference>
<dbReference type="Proteomes" id="UP001387293">
    <property type="component" value="Unassembled WGS sequence"/>
</dbReference>
<sequence length="180" mass="18940">MTTKVETKDSEAPAEAAGAIPVPRLDQQLCFALYSASGLMTKLYRPLLDPLGLTYPQYLAMLALWERAPSTVGDLGEALGLDSATLTPLLKRMEAGGLVTRRRDAADERRVLVEPTAKGQALRARMKDVSAALACSVPLGPGEAKALHGTLTHLVAGLRSAVADDQSTDAEASVPDTGKS</sequence>
<dbReference type="InterPro" id="IPR039422">
    <property type="entry name" value="MarR/SlyA-like"/>
</dbReference>
<organism evidence="7 8">
    <name type="scientific">Mesorhizobium salmacidum</name>
    <dbReference type="NCBI Taxonomy" id="3015171"/>
    <lineage>
        <taxon>Bacteria</taxon>
        <taxon>Pseudomonadati</taxon>
        <taxon>Pseudomonadota</taxon>
        <taxon>Alphaproteobacteria</taxon>
        <taxon>Hyphomicrobiales</taxon>
        <taxon>Phyllobacteriaceae</taxon>
        <taxon>Mesorhizobium</taxon>
    </lineage>
</organism>
<dbReference type="PRINTS" id="PR00598">
    <property type="entry name" value="HTHMARR"/>
</dbReference>
<evidence type="ECO:0000256" key="1">
    <source>
        <dbReference type="ARBA" id="ARBA00004496"/>
    </source>
</evidence>
<keyword evidence="3" id="KW-0805">Transcription regulation</keyword>
<feature type="domain" description="HTH marR-type" evidence="6">
    <location>
        <begin position="26"/>
        <end position="156"/>
    </location>
</feature>
<protein>
    <submittedName>
        <fullName evidence="7">MarR family winged helix-turn-helix transcriptional regulator</fullName>
    </submittedName>
</protein>
<gene>
    <name evidence="7" type="ORF">O7A60_19495</name>
</gene>
<dbReference type="EMBL" id="JAPYKS010000014">
    <property type="protein sequence ID" value="MEI9410939.1"/>
    <property type="molecule type" value="Genomic_DNA"/>
</dbReference>
<keyword evidence="2" id="KW-0963">Cytoplasm</keyword>
<evidence type="ECO:0000259" key="6">
    <source>
        <dbReference type="PROSITE" id="PS50995"/>
    </source>
</evidence>
<name>A0ABU8KYZ2_9HYPH</name>
<keyword evidence="5" id="KW-0804">Transcription</keyword>
<proteinExistence type="predicted"/>
<dbReference type="SMART" id="SM00347">
    <property type="entry name" value="HTH_MARR"/>
    <property type="match status" value="1"/>
</dbReference>
<dbReference type="PANTHER" id="PTHR33164:SF5">
    <property type="entry name" value="ORGANIC HYDROPEROXIDE RESISTANCE TRANSCRIPTIONAL REGULATOR"/>
    <property type="match status" value="1"/>
</dbReference>
<evidence type="ECO:0000256" key="3">
    <source>
        <dbReference type="ARBA" id="ARBA00023015"/>
    </source>
</evidence>
<comment type="caution">
    <text evidence="7">The sequence shown here is derived from an EMBL/GenBank/DDBJ whole genome shotgun (WGS) entry which is preliminary data.</text>
</comment>
<comment type="subcellular location">
    <subcellularLocation>
        <location evidence="1">Cytoplasm</location>
    </subcellularLocation>
</comment>
<dbReference type="PANTHER" id="PTHR33164">
    <property type="entry name" value="TRANSCRIPTIONAL REGULATOR, MARR FAMILY"/>
    <property type="match status" value="1"/>
</dbReference>
<evidence type="ECO:0000256" key="4">
    <source>
        <dbReference type="ARBA" id="ARBA00023125"/>
    </source>
</evidence>
<dbReference type="PROSITE" id="PS50995">
    <property type="entry name" value="HTH_MARR_2"/>
    <property type="match status" value="1"/>
</dbReference>
<dbReference type="RefSeq" id="WP_337107622.1">
    <property type="nucleotide sequence ID" value="NZ_JAPYKS010000014.1"/>
</dbReference>
<dbReference type="Pfam" id="PF22381">
    <property type="entry name" value="Staph_reg_Sar_Rot"/>
    <property type="match status" value="1"/>
</dbReference>